<feature type="non-terminal residue" evidence="1">
    <location>
        <position position="1"/>
    </location>
</feature>
<dbReference type="AlphaFoldDB" id="A0A3E2HHZ4"/>
<proteinExistence type="predicted"/>
<comment type="caution">
    <text evidence="1">The sequence shown here is derived from an EMBL/GenBank/DDBJ whole genome shotgun (WGS) entry which is preliminary data.</text>
</comment>
<dbReference type="OrthoDB" id="4127946at2759"/>
<protein>
    <submittedName>
        <fullName evidence="1">Uncharacterized protein</fullName>
    </submittedName>
</protein>
<dbReference type="InterPro" id="IPR022698">
    <property type="entry name" value="OrsD"/>
</dbReference>
<organism evidence="1 2">
    <name type="scientific">Scytalidium lignicola</name>
    <name type="common">Hyphomycete</name>
    <dbReference type="NCBI Taxonomy" id="5539"/>
    <lineage>
        <taxon>Eukaryota</taxon>
        <taxon>Fungi</taxon>
        <taxon>Dikarya</taxon>
        <taxon>Ascomycota</taxon>
        <taxon>Pezizomycotina</taxon>
        <taxon>Leotiomycetes</taxon>
        <taxon>Leotiomycetes incertae sedis</taxon>
        <taxon>Scytalidium</taxon>
    </lineage>
</organism>
<accession>A0A3E2HHZ4</accession>
<name>A0A3E2HHZ4_SCYLI</name>
<dbReference type="EMBL" id="NCSJ02000042">
    <property type="protein sequence ID" value="RFU33050.1"/>
    <property type="molecule type" value="Genomic_DNA"/>
</dbReference>
<feature type="non-terminal residue" evidence="1">
    <location>
        <position position="649"/>
    </location>
</feature>
<gene>
    <name evidence="1" type="ORF">B7463_g3289</name>
</gene>
<evidence type="ECO:0000313" key="1">
    <source>
        <dbReference type="EMBL" id="RFU33050.1"/>
    </source>
</evidence>
<keyword evidence="2" id="KW-1185">Reference proteome</keyword>
<dbReference type="Pfam" id="PF12013">
    <property type="entry name" value="OrsD"/>
    <property type="match status" value="1"/>
</dbReference>
<dbReference type="OMA" id="WMETWND"/>
<sequence>MADVQIYFEPNFRFLICKLHGNGIHPAEEAIKRHLRGKDHRCRGERLRWAISTLTNLPLRSLEAVLNAQPAVDEQPITPPLPHLRVLPGWNCTPCAGEFLTTSLEVVQRHVALHHGRRRGEQPLWEVCELQTFFSETKDRRYFRVASLPVDTTSSEEQTYENTEPDGIQYVQAWGRKLDQKEKVTWHTNTCPASPTRHHLTEGCVSTAENDKKPWELQTSHSQSLKIFSSPAQHITFRHPFTDFAAKHVRLSVSRLDHLFKSDAFRVASNPLFDSSHADAALNIHAVFPQGEEEPVFLNALLYSTVQIINHGTPTTEGHLLQQRMVKLLNERLSSPPPTLSPVVLGAIMALKATAYRTRDLAAHDTHTQGLTAALRFITKSGNSLTQGAQRAIFWLDLNAAVLVNGRRCMSHLNLPQIVNWQRETYPELAHSLPIGFVRHRDALSDGLCECISDTIEFQTHLRIGAIARASHYTKFHQLDAMQASIESRLELQAQACRQLGVVAEAVRLGVFMCCYCSWMETWNDTLIPCRLAEKLLEVLEPTVSFISPLANNSVWLGRMDILLWLLLVGSSVIKLDRGHAEGLKIRQSRLVSSVSSARDFSRNFCKVDLKQELQNALRNFIYKDEWVPQRWYIKDWFEMELSIGSSDT</sequence>
<evidence type="ECO:0000313" key="2">
    <source>
        <dbReference type="Proteomes" id="UP000258309"/>
    </source>
</evidence>
<reference evidence="1 2" key="1">
    <citation type="submission" date="2018-05" db="EMBL/GenBank/DDBJ databases">
        <title>Draft genome sequence of Scytalidium lignicola DSM 105466, a ubiquitous saprotrophic fungus.</title>
        <authorList>
            <person name="Buettner E."/>
            <person name="Gebauer A.M."/>
            <person name="Hofrichter M."/>
            <person name="Liers C."/>
            <person name="Kellner H."/>
        </authorList>
    </citation>
    <scope>NUCLEOTIDE SEQUENCE [LARGE SCALE GENOMIC DNA]</scope>
    <source>
        <strain evidence="1 2">DSM 105466</strain>
    </source>
</reference>
<dbReference type="Proteomes" id="UP000258309">
    <property type="component" value="Unassembled WGS sequence"/>
</dbReference>